<dbReference type="Proteomes" id="UP000625316">
    <property type="component" value="Unassembled WGS sequence"/>
</dbReference>
<protein>
    <submittedName>
        <fullName evidence="2">Caspase family protein</fullName>
    </submittedName>
</protein>
<dbReference type="InterPro" id="IPR011600">
    <property type="entry name" value="Pept_C14_caspase"/>
</dbReference>
<dbReference type="GO" id="GO:0005737">
    <property type="term" value="C:cytoplasm"/>
    <property type="evidence" value="ECO:0007669"/>
    <property type="project" value="TreeGrafter"/>
</dbReference>
<organism evidence="2 3">
    <name type="scientific">Romeriopsis navalis LEGE 11480</name>
    <dbReference type="NCBI Taxonomy" id="2777977"/>
    <lineage>
        <taxon>Bacteria</taxon>
        <taxon>Bacillati</taxon>
        <taxon>Cyanobacteriota</taxon>
        <taxon>Cyanophyceae</taxon>
        <taxon>Leptolyngbyales</taxon>
        <taxon>Leptolyngbyaceae</taxon>
        <taxon>Romeriopsis</taxon>
        <taxon>Romeriopsis navalis</taxon>
    </lineage>
</organism>
<dbReference type="PANTHER" id="PTHR48104:SF30">
    <property type="entry name" value="METACASPASE-1"/>
    <property type="match status" value="1"/>
</dbReference>
<evidence type="ECO:0000313" key="3">
    <source>
        <dbReference type="Proteomes" id="UP000625316"/>
    </source>
</evidence>
<gene>
    <name evidence="2" type="ORF">IQ266_21775</name>
</gene>
<keyword evidence="3" id="KW-1185">Reference proteome</keyword>
<dbReference type="SUPFAM" id="SSF52129">
    <property type="entry name" value="Caspase-like"/>
    <property type="match status" value="1"/>
</dbReference>
<reference evidence="2" key="1">
    <citation type="submission" date="2020-10" db="EMBL/GenBank/DDBJ databases">
        <authorList>
            <person name="Castelo-Branco R."/>
            <person name="Eusebio N."/>
            <person name="Adriana R."/>
            <person name="Vieira A."/>
            <person name="Brugerolle De Fraissinette N."/>
            <person name="Rezende De Castro R."/>
            <person name="Schneider M.P."/>
            <person name="Vasconcelos V."/>
            <person name="Leao P.N."/>
        </authorList>
    </citation>
    <scope>NUCLEOTIDE SEQUENCE</scope>
    <source>
        <strain evidence="2">LEGE 11480</strain>
    </source>
</reference>
<dbReference type="Gene3D" id="3.40.50.1460">
    <property type="match status" value="1"/>
</dbReference>
<dbReference type="GO" id="GO:0006508">
    <property type="term" value="P:proteolysis"/>
    <property type="evidence" value="ECO:0007669"/>
    <property type="project" value="InterPro"/>
</dbReference>
<dbReference type="InterPro" id="IPR050452">
    <property type="entry name" value="Metacaspase"/>
</dbReference>
<dbReference type="Pfam" id="PF00656">
    <property type="entry name" value="Peptidase_C14"/>
    <property type="match status" value="1"/>
</dbReference>
<sequence>MPQAHALVVGVSEYQQINPLGDAVRRDAQAIYDVLIDPLLCGYPQKQVSLLIDGATTGDGLRQAFGKLAQDCDQDSTVLIYFSGHGGRVEAGDDAGEYLLPVDVQWDNAANMIVPSSAIAGTELTEMLRSIPARKLVVVFDCCHAGGIGQAKDGSESGFKVGLPDRYYDKLKTGRGRVILASSRDTELSWILRGAENSLFTQHLVAG</sequence>
<dbReference type="EMBL" id="JADEXQ010000101">
    <property type="protein sequence ID" value="MBE9032371.1"/>
    <property type="molecule type" value="Genomic_DNA"/>
</dbReference>
<dbReference type="AlphaFoldDB" id="A0A928Z4A0"/>
<dbReference type="RefSeq" id="WP_264327191.1">
    <property type="nucleotide sequence ID" value="NZ_JADEXQ010000101.1"/>
</dbReference>
<dbReference type="InterPro" id="IPR029030">
    <property type="entry name" value="Caspase-like_dom_sf"/>
</dbReference>
<comment type="caution">
    <text evidence="2">The sequence shown here is derived from an EMBL/GenBank/DDBJ whole genome shotgun (WGS) entry which is preliminary data.</text>
</comment>
<feature type="non-terminal residue" evidence="2">
    <location>
        <position position="207"/>
    </location>
</feature>
<name>A0A928Z4A0_9CYAN</name>
<accession>A0A928Z4A0</accession>
<evidence type="ECO:0000313" key="2">
    <source>
        <dbReference type="EMBL" id="MBE9032371.1"/>
    </source>
</evidence>
<dbReference type="PANTHER" id="PTHR48104">
    <property type="entry name" value="METACASPASE-4"/>
    <property type="match status" value="1"/>
</dbReference>
<proteinExistence type="predicted"/>
<dbReference type="GO" id="GO:0004197">
    <property type="term" value="F:cysteine-type endopeptidase activity"/>
    <property type="evidence" value="ECO:0007669"/>
    <property type="project" value="InterPro"/>
</dbReference>
<evidence type="ECO:0000259" key="1">
    <source>
        <dbReference type="Pfam" id="PF00656"/>
    </source>
</evidence>
<feature type="domain" description="Peptidase C14 caspase" evidence="1">
    <location>
        <begin position="5"/>
        <end position="205"/>
    </location>
</feature>